<comment type="caution">
    <text evidence="1">The sequence shown here is derived from an EMBL/GenBank/DDBJ whole genome shotgun (WGS) entry which is preliminary data.</text>
</comment>
<gene>
    <name evidence="1" type="ORF">DSO57_1007893</name>
</gene>
<evidence type="ECO:0000313" key="2">
    <source>
        <dbReference type="Proteomes" id="UP001165960"/>
    </source>
</evidence>
<evidence type="ECO:0000313" key="1">
    <source>
        <dbReference type="EMBL" id="KAJ9062723.1"/>
    </source>
</evidence>
<name>A0ACC2SK55_9FUNG</name>
<sequence>MEYSAPAIPSTIPKDPNRDKPEEPSETAKETAKPANEPAKPIKDPTKNAALEEESLELFALNQDFEEDPVHQLVADNLYAIPAHRRGRLWKTTDNAVEVVSKPYAVQVQETCFNENPNISSNVVRSCPIRRKIIYYTV</sequence>
<protein>
    <submittedName>
        <fullName evidence="1">Uncharacterized protein</fullName>
    </submittedName>
</protein>
<dbReference type="Proteomes" id="UP001165960">
    <property type="component" value="Unassembled WGS sequence"/>
</dbReference>
<organism evidence="1 2">
    <name type="scientific">Entomophthora muscae</name>
    <dbReference type="NCBI Taxonomy" id="34485"/>
    <lineage>
        <taxon>Eukaryota</taxon>
        <taxon>Fungi</taxon>
        <taxon>Fungi incertae sedis</taxon>
        <taxon>Zoopagomycota</taxon>
        <taxon>Entomophthoromycotina</taxon>
        <taxon>Entomophthoromycetes</taxon>
        <taxon>Entomophthorales</taxon>
        <taxon>Entomophthoraceae</taxon>
        <taxon>Entomophthora</taxon>
    </lineage>
</organism>
<keyword evidence="2" id="KW-1185">Reference proteome</keyword>
<proteinExistence type="predicted"/>
<reference evidence="1" key="1">
    <citation type="submission" date="2022-04" db="EMBL/GenBank/DDBJ databases">
        <title>Genome of the entomopathogenic fungus Entomophthora muscae.</title>
        <authorList>
            <person name="Elya C."/>
            <person name="Lovett B.R."/>
            <person name="Lee E."/>
            <person name="Macias A.M."/>
            <person name="Hajek A.E."/>
            <person name="De Bivort B.L."/>
            <person name="Kasson M.T."/>
            <person name="De Fine Licht H.H."/>
            <person name="Stajich J.E."/>
        </authorList>
    </citation>
    <scope>NUCLEOTIDE SEQUENCE</scope>
    <source>
        <strain evidence="1">Berkeley</strain>
    </source>
</reference>
<dbReference type="EMBL" id="QTSX02004994">
    <property type="protein sequence ID" value="KAJ9062723.1"/>
    <property type="molecule type" value="Genomic_DNA"/>
</dbReference>
<accession>A0ACC2SK55</accession>